<proteinExistence type="predicted"/>
<dbReference type="PANTHER" id="PTHR40407:SF1">
    <property type="entry name" value="HEPARAN-ALPHA-GLUCOSAMINIDE N-ACETYLTRANSFERASE CATALYTIC DOMAIN-CONTAINING PROTEIN"/>
    <property type="match status" value="1"/>
</dbReference>
<feature type="region of interest" description="Disordered" evidence="1">
    <location>
        <begin position="563"/>
        <end position="601"/>
    </location>
</feature>
<evidence type="ECO:0000259" key="4">
    <source>
        <dbReference type="Pfam" id="PF25485"/>
    </source>
</evidence>
<evidence type="ECO:0000313" key="6">
    <source>
        <dbReference type="Proteomes" id="UP000720189"/>
    </source>
</evidence>
<dbReference type="Pfam" id="PF25485">
    <property type="entry name" value="DUF7908"/>
    <property type="match status" value="1"/>
</dbReference>
<feature type="compositionally biased region" description="Polar residues" evidence="1">
    <location>
        <begin position="355"/>
        <end position="386"/>
    </location>
</feature>
<feature type="domain" description="DUF7908" evidence="4">
    <location>
        <begin position="129"/>
        <end position="253"/>
    </location>
</feature>
<feature type="transmembrane region" description="Helical" evidence="2">
    <location>
        <begin position="776"/>
        <end position="795"/>
    </location>
</feature>
<dbReference type="PANTHER" id="PTHR40407">
    <property type="entry name" value="MEMBRANE PROTEIN-LIKE PROTEIN"/>
    <property type="match status" value="1"/>
</dbReference>
<name>A0A9P9HLZ8_FUSRE</name>
<dbReference type="InterPro" id="IPR057230">
    <property type="entry name" value="DUF7908"/>
</dbReference>
<feature type="transmembrane region" description="Helical" evidence="2">
    <location>
        <begin position="852"/>
        <end position="869"/>
    </location>
</feature>
<keyword evidence="3" id="KW-0732">Signal</keyword>
<evidence type="ECO:0000256" key="2">
    <source>
        <dbReference type="SAM" id="Phobius"/>
    </source>
</evidence>
<feature type="compositionally biased region" description="Polar residues" evidence="1">
    <location>
        <begin position="288"/>
        <end position="298"/>
    </location>
</feature>
<keyword evidence="2" id="KW-0812">Transmembrane</keyword>
<dbReference type="GeneID" id="70227574"/>
<keyword evidence="2" id="KW-0472">Membrane</keyword>
<evidence type="ECO:0000256" key="1">
    <source>
        <dbReference type="SAM" id="MobiDB-lite"/>
    </source>
</evidence>
<organism evidence="5 6">
    <name type="scientific">Fusarium redolens</name>
    <dbReference type="NCBI Taxonomy" id="48865"/>
    <lineage>
        <taxon>Eukaryota</taxon>
        <taxon>Fungi</taxon>
        <taxon>Dikarya</taxon>
        <taxon>Ascomycota</taxon>
        <taxon>Pezizomycotina</taxon>
        <taxon>Sordariomycetes</taxon>
        <taxon>Hypocreomycetidae</taxon>
        <taxon>Hypocreales</taxon>
        <taxon>Nectriaceae</taxon>
        <taxon>Fusarium</taxon>
        <taxon>Fusarium redolens species complex</taxon>
    </lineage>
</organism>
<reference evidence="5" key="1">
    <citation type="journal article" date="2021" name="Nat. Commun.">
        <title>Genetic determinants of endophytism in the Arabidopsis root mycobiome.</title>
        <authorList>
            <person name="Mesny F."/>
            <person name="Miyauchi S."/>
            <person name="Thiergart T."/>
            <person name="Pickel B."/>
            <person name="Atanasova L."/>
            <person name="Karlsson M."/>
            <person name="Huettel B."/>
            <person name="Barry K.W."/>
            <person name="Haridas S."/>
            <person name="Chen C."/>
            <person name="Bauer D."/>
            <person name="Andreopoulos W."/>
            <person name="Pangilinan J."/>
            <person name="LaButti K."/>
            <person name="Riley R."/>
            <person name="Lipzen A."/>
            <person name="Clum A."/>
            <person name="Drula E."/>
            <person name="Henrissat B."/>
            <person name="Kohler A."/>
            <person name="Grigoriev I.V."/>
            <person name="Martin F.M."/>
            <person name="Hacquard S."/>
        </authorList>
    </citation>
    <scope>NUCLEOTIDE SEQUENCE</scope>
    <source>
        <strain evidence="5">MPI-CAGE-AT-0023</strain>
    </source>
</reference>
<comment type="caution">
    <text evidence="5">The sequence shown here is derived from an EMBL/GenBank/DDBJ whole genome shotgun (WGS) entry which is preliminary data.</text>
</comment>
<dbReference type="RefSeq" id="XP_046052225.1">
    <property type="nucleotide sequence ID" value="XM_046197620.1"/>
</dbReference>
<gene>
    <name evidence="5" type="ORF">BKA55DRAFT_662122</name>
</gene>
<feature type="compositionally biased region" description="Basic and acidic residues" evidence="1">
    <location>
        <begin position="569"/>
        <end position="579"/>
    </location>
</feature>
<dbReference type="OrthoDB" id="2505607at2759"/>
<feature type="compositionally biased region" description="Low complexity" evidence="1">
    <location>
        <begin position="299"/>
        <end position="316"/>
    </location>
</feature>
<feature type="compositionally biased region" description="Low complexity" evidence="1">
    <location>
        <begin position="586"/>
        <end position="601"/>
    </location>
</feature>
<feature type="transmembrane region" description="Helical" evidence="2">
    <location>
        <begin position="657"/>
        <end position="678"/>
    </location>
</feature>
<dbReference type="AlphaFoldDB" id="A0A9P9HLZ8"/>
<feature type="transmembrane region" description="Helical" evidence="2">
    <location>
        <begin position="944"/>
        <end position="962"/>
    </location>
</feature>
<dbReference type="Proteomes" id="UP000720189">
    <property type="component" value="Unassembled WGS sequence"/>
</dbReference>
<evidence type="ECO:0000256" key="3">
    <source>
        <dbReference type="SAM" id="SignalP"/>
    </source>
</evidence>
<keyword evidence="2" id="KW-1133">Transmembrane helix</keyword>
<protein>
    <recommendedName>
        <fullName evidence="4">DUF7908 domain-containing protein</fullName>
    </recommendedName>
</protein>
<feature type="transmembrane region" description="Helical" evidence="2">
    <location>
        <begin position="983"/>
        <end position="1005"/>
    </location>
</feature>
<accession>A0A9P9HLZ8</accession>
<feature type="signal peptide" evidence="3">
    <location>
        <begin position="1"/>
        <end position="20"/>
    </location>
</feature>
<keyword evidence="6" id="KW-1185">Reference proteome</keyword>
<sequence length="1062" mass="113793">MKSQILLTTVLGASGVLSQADHGAMSLDIWCVTYLSTYLVPVANPGQSTGASSLQPTFAGNSSIPVTQTESQSVLVSDTSVLTSEVTEVSSVSFNSTTGTLTNQITLASSESTDVLTTSTSIIEPPGRSVIFLISAPNTRKRSFKHQNTDKGFVGNNNPSICTFAQSFNIAEEQLFIGGVPFFYNGEDYKELVEGPEPPAGAVTRIFGTAGRSLQVNLPGGEAGFCQTDDGRVYVIFTSGPAGCEAVSLDVYDERQCQNGRLVGLDTTTSATETATTEAISSGSATSVEGSTTTEANKSSSESIAASSSVAQTQSVGPVSQTTDSEASTVASSSAVESISVSSTTSIVASETSTQPLASSSVPDESTTEKLFTTNETESTSQAPSGTTEAAASSSEESTSDVTSETMTEAETSATEESKTTTEPATENTTTVDVTTADSSTAATTAEESTSEGSTTAESTTAQSTAEESTTQQPTTAETSTTTPTTSSVATTTTAALACADLSNPYMDSTDTIYALHCNTDVNSRTPLNGFTVDMYVGCAGVDFSGSSQTLPITDECDNTIIMPSAQSSHDDPTDRRPDVIYGSFPSDTPQPSKPTQPSTRALAPDLLRGLLMLLMAMDHMALALNTWSHGTGRETEMDGVLIKQWNRTPAYIIRTLTHLCAPGFTMLLGIGVVYLGRSRKKLGWSSGRIAKYFFIRAFVLTAVNVVLGWAITVGKVWFMNFVLFSLAVDYLLAGLLWLVMDFTEPLLAKHIPSKSTDETEALLGGSESSDFGEAVSWHVHNALLAVLGVVTIWWNIWLSPTHGHCTANDHSSSLTILSAGQTGPTDSPAISHNPWSGVWFWTTLTERVQSVFPPMAWVSFAILGLLYARIDVARTWNSRVAALCNTAAGVFFLIIFVLTRVLHFGNLSEGCLQTPEHIAHPDQNQYLVSVQSFFYIMKYPPDVAFWAFTMAGNLFLLAFFGGIPTSVAKRFTMLLDFGRAALFFYLAHLFFVFIFGGVMVDWFGHETENHGQMDPDSKRGIDNVFAYLAIWGLSMLLLWPLVRWYGRFKATKPADSIWRFF</sequence>
<feature type="transmembrane region" description="Helical" evidence="2">
    <location>
        <begin position="690"/>
        <end position="712"/>
    </location>
</feature>
<feature type="region of interest" description="Disordered" evidence="1">
    <location>
        <begin position="274"/>
        <end position="490"/>
    </location>
</feature>
<feature type="compositionally biased region" description="Low complexity" evidence="1">
    <location>
        <begin position="387"/>
        <end position="490"/>
    </location>
</feature>
<feature type="compositionally biased region" description="Low complexity" evidence="1">
    <location>
        <begin position="325"/>
        <end position="354"/>
    </location>
</feature>
<feature type="transmembrane region" description="Helical" evidence="2">
    <location>
        <begin position="718"/>
        <end position="740"/>
    </location>
</feature>
<feature type="transmembrane region" description="Helical" evidence="2">
    <location>
        <begin position="881"/>
        <end position="900"/>
    </location>
</feature>
<feature type="transmembrane region" description="Helical" evidence="2">
    <location>
        <begin position="1025"/>
        <end position="1043"/>
    </location>
</feature>
<evidence type="ECO:0000313" key="5">
    <source>
        <dbReference type="EMBL" id="KAH7259517.1"/>
    </source>
</evidence>
<feature type="compositionally biased region" description="Low complexity" evidence="1">
    <location>
        <begin position="274"/>
        <end position="287"/>
    </location>
</feature>
<dbReference type="EMBL" id="JAGMUX010000005">
    <property type="protein sequence ID" value="KAH7259517.1"/>
    <property type="molecule type" value="Genomic_DNA"/>
</dbReference>
<feature type="chain" id="PRO_5040193057" description="DUF7908 domain-containing protein" evidence="3">
    <location>
        <begin position="21"/>
        <end position="1062"/>
    </location>
</feature>